<feature type="domain" description="FMP27/BLTP2/Hobbit GFWDK motif-containing RBG unit" evidence="4">
    <location>
        <begin position="1047"/>
        <end position="1179"/>
    </location>
</feature>
<feature type="region of interest" description="Disordered" evidence="2">
    <location>
        <begin position="1681"/>
        <end position="1704"/>
    </location>
</feature>
<feature type="compositionally biased region" description="Basic and acidic residues" evidence="2">
    <location>
        <begin position="2411"/>
        <end position="2429"/>
    </location>
</feature>
<keyword evidence="3" id="KW-0472">Membrane</keyword>
<feature type="compositionally biased region" description="Polar residues" evidence="2">
    <location>
        <begin position="1686"/>
        <end position="1698"/>
    </location>
</feature>
<dbReference type="Pfam" id="PF10344">
    <property type="entry name" value="Hobbit"/>
    <property type="match status" value="1"/>
</dbReference>
<dbReference type="InterPro" id="IPR019441">
    <property type="entry name" value="FMP27/BLTP2/Hobbit_GFWDK_RBG"/>
</dbReference>
<dbReference type="SMART" id="SM01214">
    <property type="entry name" value="Fmp27_GFWDK"/>
    <property type="match status" value="1"/>
</dbReference>
<dbReference type="InterPro" id="IPR045167">
    <property type="entry name" value="Hobbit"/>
</dbReference>
<protein>
    <recommendedName>
        <fullName evidence="4">FMP27/BLTP2/Hobbit GFWDK motif-containing RBG unit domain-containing protein</fullName>
    </recommendedName>
</protein>
<evidence type="ECO:0000256" key="1">
    <source>
        <dbReference type="SAM" id="Coils"/>
    </source>
</evidence>
<feature type="region of interest" description="Disordered" evidence="2">
    <location>
        <begin position="2372"/>
        <end position="2429"/>
    </location>
</feature>
<dbReference type="PANTHER" id="PTHR15678">
    <property type="entry name" value="ANTIGEN MLAA-22-RELATED"/>
    <property type="match status" value="1"/>
</dbReference>
<keyword evidence="3" id="KW-0812">Transmembrane</keyword>
<dbReference type="OrthoDB" id="1562405at2759"/>
<feature type="region of interest" description="Disordered" evidence="2">
    <location>
        <begin position="2075"/>
        <end position="2232"/>
    </location>
</feature>
<feature type="compositionally biased region" description="Low complexity" evidence="2">
    <location>
        <begin position="2131"/>
        <end position="2157"/>
    </location>
</feature>
<feature type="compositionally biased region" description="Low complexity" evidence="2">
    <location>
        <begin position="2182"/>
        <end position="2194"/>
    </location>
</feature>
<feature type="compositionally biased region" description="Acidic residues" evidence="2">
    <location>
        <begin position="1422"/>
        <end position="1438"/>
    </location>
</feature>
<name>A0A7M5VA74_9CNID</name>
<feature type="coiled-coil region" evidence="1">
    <location>
        <begin position="914"/>
        <end position="941"/>
    </location>
</feature>
<keyword evidence="3" id="KW-1133">Transmembrane helix</keyword>
<evidence type="ECO:0000256" key="3">
    <source>
        <dbReference type="SAM" id="Phobius"/>
    </source>
</evidence>
<sequence>MTMFWIYFIPVLFLILWIVKWFAKQAMFNWLMKKSEKIRKKLKISFNVDKVHLLYLEGLSLEREGFFKVKVDYLGLSSSWLNPVCNKPLCFLVGPTTINILNCSPEETTDESKSSSNSTKLKDKILLTKIAANLIKVFIQYFGVVFQNLSITFWHNELSIVWSCEIKAYIDNSIKTNSVCFALDFASCNLTVLNNESPVVYLSHNLMIHCFVPPQKSISSIKCKLDITRVNLDISEELVVHLLKKLNGKQSEDEAIESTKTEEITTVEPKHSKIIQKLKSIFGILPEVIKFSLENFQIVYRVYTQGTTILEKVEDGHQLQLDCHCIFSWERIMTNEYETSLDILGFAVNGTNHCKLILLKKVFSQLKINLEEELPKISYDCKIDNCHFDFVYNEVMGWQNHFKGLNNTTDSPERVIKKKAEKKPFVIQALPVFNVNISFENCSCDLYRSLEELLAPPLSSLYLGGLNVKLAKDGLSCNQIISNLALNDLYVYVNIGTILPENHSSLPCQLEDDQPACLPSSERHAWGRLFELGKLNLNCELEANNVVCKSKVTYISTEWSLAMGFALKNLSSLVSSPSSSKAKVHNATEKSKSNFMYDVEVETTNINIFSLGDKEGGYNSLLLKFDAVNIASGTSQKQMMGEAKGLILSQLTELQQLKTGDSYYCFESSRYKNNLLNLPEVTTCFTSTEQNTVVDLSMCRTDVEWRPDLHMALYEQIKEVEILMESLKEMKSTSHAVKNEQSMPPQHTNRTLFEINIAVSDVSIQLATAPGHSFGVTSKIIKVTFSPEEKKVECPDLKIAFDGVDVFEFQNIQVQQQPANKYVTERQHMNLINPSNNLWSVHIRSIGIWFPYQFDFAESLEKFQVVIKMLKLLHKKPKPKDYVEKLPPDFTIACDYASIQFDDDPFEVRLGDNYMLLSDEIEQSIERVQKLEKKLEQIKSEKGTMLSGKKLDELRRQLLERSAQIYIERSKEMYEDRPIRKVLFRTALKGLQLAVFADESLHGRSNVLKHMATLDSDSPIPDDIQFTTLWCRMTTGKIEQLTIELRDYPVPLLTLESFSTRGMLIGSEACGVRRATRKATIKIGAPWDDLTVVKNMPPLKFYYDLKWDMNNCQIAWGANYEPTLAMASQAFELLSKASVDPSIPLPFWDKIRILLHGKLRADIAYWNILLSASTDPYNTTETLKIEWNAATIEWTNGNIVVDGDFDLLMRTASKYDDSRVMHFPDFNFSVKLNWLCKGDPNDHHNVYPTHPNHVTSKKHDSFSNFRSKNLDMNLCLETSAKKNKDNVIEDEPSVFLYASTFRWFQTYQAVVLSRVSRPIKRGKYFKNVRPRKPTLGRHLKILSVEFSFPSINATYWGSFQKDLGFQGIFGAGCVSTAYQIHVSPHPDIMLIRRPVAEWIIRGLNSSIQNVRMLLLQSVTTSEEGEENEDEMLLDDEREGENGGGGGGGGEQERDDMEMKKHYLFSVKKATYKRQSTANEELYTHRILFENFRGAWTAINRQLTLRMLEAYSKMQDLKKVLSTFKATSENADKRDGSAPLLEIPSLKAPLARYSSGEGISLLQKLVSEQSSKFIAQSEEQNETSDDTKTDEEDATDILQRNWHIEMVNSQVLLHGTETKGSIILTASNATILKRLHCPVYVNMEKLNKVMWTGHFTSLQYFSTTRNFKDLTVESIPWLTDDIIAGDQSPQPQTQSTNEDSQNDEIPLFKTSEATGSIIEIKKHKGSEVIIHELQRVIARCECEFQYVNLDDELDPVAKEYTPNTPMQKGDLGEKDVSVRTSLRLKHGKLELATSPSQYAVIADICQNLIFYTEPKKREEQDRLEKAKFKLQLSTGQDLKGDVSQLQRRVRSTLVRLRHYERKLFDYQKHKIEMTEGNNRETPLEHQLQEVEDILYDLQEEINVTKEQLFSDVDELKILINAYTDVEQHSHTPSPQKGRTSILKRIDVVFDDMQWMLTQHDGQLGIATVYVKRFRYNQLTYKDSRSEHSFEVGHFVVKNLLPNEPYREALIPHEIHLRRHLDKTVMLRIYTCVAPAVAGIMVKEHFEINVCPIAVRLTHKLVSNFENFFFDKSSKLPASESQQDSSTSFQPGIQDSKDGKMENEAKTAPFKVPPPRPPPPSRPPPPKTIKENSSTSSTSIAQQPSTQQQQQQSTQPSQQHRGSVRRKTSAGSTNIDQDAKQRRPSSLSLTSQQSQQNLDPNNPSPQGSAATPITPKTGSLKRVSSSISHRDVSSFSAADRDVNLMRERASKNQSFIYVKIPEVQVCFSYKGEKDITITDANNFNLCLPTLEYHNRTWTWQDLFQAMKKDYIQTLVPQILKEKLHLKSAGADTKPSLAKVDDSNKAKLLFGEKQLTQKKSAKKLLFGKRLKSNKSSSNEKLNEATVSSATVPKEDETVKQQLVGKGVEPSMLEHAFHRLRDAGDTKDGNQSS</sequence>
<keyword evidence="6" id="KW-1185">Reference proteome</keyword>
<feature type="transmembrane region" description="Helical" evidence="3">
    <location>
        <begin position="6"/>
        <end position="23"/>
    </location>
</feature>
<organism evidence="5 6">
    <name type="scientific">Clytia hemisphaerica</name>
    <dbReference type="NCBI Taxonomy" id="252671"/>
    <lineage>
        <taxon>Eukaryota</taxon>
        <taxon>Metazoa</taxon>
        <taxon>Cnidaria</taxon>
        <taxon>Hydrozoa</taxon>
        <taxon>Hydroidolina</taxon>
        <taxon>Leptothecata</taxon>
        <taxon>Obeliida</taxon>
        <taxon>Clytiidae</taxon>
        <taxon>Clytia</taxon>
    </lineage>
</organism>
<reference evidence="5" key="1">
    <citation type="submission" date="2021-01" db="UniProtKB">
        <authorList>
            <consortium name="EnsemblMetazoa"/>
        </authorList>
    </citation>
    <scope>IDENTIFICATION</scope>
</reference>
<accession>A0A7M5VA74</accession>
<feature type="region of interest" description="Disordered" evidence="2">
    <location>
        <begin position="1419"/>
        <end position="1454"/>
    </location>
</feature>
<feature type="compositionally biased region" description="Polar residues" evidence="2">
    <location>
        <begin position="2077"/>
        <end position="2091"/>
    </location>
</feature>
<keyword evidence="1" id="KW-0175">Coiled coil</keyword>
<dbReference type="PANTHER" id="PTHR15678:SF6">
    <property type="entry name" value="BRIDGE-LIKE LIPID TRANSFER PROTEIN FAMILY MEMBER 2"/>
    <property type="match status" value="1"/>
</dbReference>
<evidence type="ECO:0000256" key="2">
    <source>
        <dbReference type="SAM" id="MobiDB-lite"/>
    </source>
</evidence>
<feature type="transmembrane region" description="Helical" evidence="3">
    <location>
        <begin position="130"/>
        <end position="154"/>
    </location>
</feature>
<evidence type="ECO:0000313" key="6">
    <source>
        <dbReference type="Proteomes" id="UP000594262"/>
    </source>
</evidence>
<evidence type="ECO:0000313" key="5">
    <source>
        <dbReference type="EnsemblMetazoa" id="CLYHEMP006541.1"/>
    </source>
</evidence>
<feature type="compositionally biased region" description="Basic and acidic residues" evidence="2">
    <location>
        <begin position="2093"/>
        <end position="2103"/>
    </location>
</feature>
<feature type="compositionally biased region" description="Pro residues" evidence="2">
    <location>
        <begin position="2109"/>
        <end position="2125"/>
    </location>
</feature>
<dbReference type="Proteomes" id="UP000594262">
    <property type="component" value="Unplaced"/>
</dbReference>
<dbReference type="EnsemblMetazoa" id="CLYHEMT006541.1">
    <property type="protein sequence ID" value="CLYHEMP006541.1"/>
    <property type="gene ID" value="CLYHEMG006541"/>
</dbReference>
<proteinExistence type="predicted"/>
<feature type="compositionally biased region" description="Polar residues" evidence="2">
    <location>
        <begin position="2195"/>
        <end position="2215"/>
    </location>
</feature>
<evidence type="ECO:0000259" key="4">
    <source>
        <dbReference type="SMART" id="SM01214"/>
    </source>
</evidence>